<reference evidence="2" key="2">
    <citation type="journal article" date="2023" name="IMA Fungus">
        <title>Comparative genomic study of the Penicillium genus elucidates a diverse pangenome and 15 lateral gene transfer events.</title>
        <authorList>
            <person name="Petersen C."/>
            <person name="Sorensen T."/>
            <person name="Nielsen M.R."/>
            <person name="Sondergaard T.E."/>
            <person name="Sorensen J.L."/>
            <person name="Fitzpatrick D.A."/>
            <person name="Frisvad J.C."/>
            <person name="Nielsen K.L."/>
        </authorList>
    </citation>
    <scope>NUCLEOTIDE SEQUENCE</scope>
    <source>
        <strain evidence="2">IBT 35673</strain>
    </source>
</reference>
<organism evidence="2 3">
    <name type="scientific">Penicillium brevicompactum</name>
    <dbReference type="NCBI Taxonomy" id="5074"/>
    <lineage>
        <taxon>Eukaryota</taxon>
        <taxon>Fungi</taxon>
        <taxon>Dikarya</taxon>
        <taxon>Ascomycota</taxon>
        <taxon>Pezizomycotina</taxon>
        <taxon>Eurotiomycetes</taxon>
        <taxon>Eurotiomycetidae</taxon>
        <taxon>Eurotiales</taxon>
        <taxon>Aspergillaceae</taxon>
        <taxon>Penicillium</taxon>
    </lineage>
</organism>
<accession>A0A9W9UJZ5</accession>
<evidence type="ECO:0000313" key="3">
    <source>
        <dbReference type="Proteomes" id="UP001147695"/>
    </source>
</evidence>
<feature type="compositionally biased region" description="Low complexity" evidence="1">
    <location>
        <begin position="15"/>
        <end position="32"/>
    </location>
</feature>
<evidence type="ECO:0000256" key="1">
    <source>
        <dbReference type="SAM" id="MobiDB-lite"/>
    </source>
</evidence>
<feature type="compositionally biased region" description="Polar residues" evidence="1">
    <location>
        <begin position="313"/>
        <end position="325"/>
    </location>
</feature>
<feature type="region of interest" description="Disordered" evidence="1">
    <location>
        <begin position="119"/>
        <end position="361"/>
    </location>
</feature>
<name>A0A9W9UJZ5_PENBR</name>
<gene>
    <name evidence="2" type="ORF">N7452_003255</name>
</gene>
<evidence type="ECO:0000313" key="2">
    <source>
        <dbReference type="EMBL" id="KAJ5345251.1"/>
    </source>
</evidence>
<feature type="compositionally biased region" description="Low complexity" evidence="1">
    <location>
        <begin position="248"/>
        <end position="270"/>
    </location>
</feature>
<comment type="caution">
    <text evidence="2">The sequence shown here is derived from an EMBL/GenBank/DDBJ whole genome shotgun (WGS) entry which is preliminary data.</text>
</comment>
<feature type="region of interest" description="Disordered" evidence="1">
    <location>
        <begin position="1"/>
        <end position="56"/>
    </location>
</feature>
<feature type="region of interest" description="Disordered" evidence="1">
    <location>
        <begin position="396"/>
        <end position="415"/>
    </location>
</feature>
<feature type="compositionally biased region" description="Polar residues" evidence="1">
    <location>
        <begin position="119"/>
        <end position="129"/>
    </location>
</feature>
<feature type="compositionally biased region" description="Low complexity" evidence="1">
    <location>
        <begin position="299"/>
        <end position="312"/>
    </location>
</feature>
<feature type="compositionally biased region" description="Basic residues" evidence="1">
    <location>
        <begin position="134"/>
        <end position="146"/>
    </location>
</feature>
<feature type="compositionally biased region" description="Polar residues" evidence="1">
    <location>
        <begin position="45"/>
        <end position="56"/>
    </location>
</feature>
<reference evidence="2" key="1">
    <citation type="submission" date="2022-12" db="EMBL/GenBank/DDBJ databases">
        <authorList>
            <person name="Petersen C."/>
        </authorList>
    </citation>
    <scope>NUCLEOTIDE SEQUENCE</scope>
    <source>
        <strain evidence="2">IBT 35673</strain>
    </source>
</reference>
<dbReference type="AlphaFoldDB" id="A0A9W9UJZ5"/>
<feature type="compositionally biased region" description="Basic and acidic residues" evidence="1">
    <location>
        <begin position="167"/>
        <end position="180"/>
    </location>
</feature>
<feature type="compositionally biased region" description="Basic and acidic residues" evidence="1">
    <location>
        <begin position="33"/>
        <end position="42"/>
    </location>
</feature>
<feature type="compositionally biased region" description="Polar residues" evidence="1">
    <location>
        <begin position="235"/>
        <end position="247"/>
    </location>
</feature>
<feature type="compositionally biased region" description="Polar residues" evidence="1">
    <location>
        <begin position="187"/>
        <end position="225"/>
    </location>
</feature>
<dbReference type="Proteomes" id="UP001147695">
    <property type="component" value="Unassembled WGS sequence"/>
</dbReference>
<proteinExistence type="predicted"/>
<dbReference type="EMBL" id="JAPZBQ010000002">
    <property type="protein sequence ID" value="KAJ5345251.1"/>
    <property type="molecule type" value="Genomic_DNA"/>
</dbReference>
<protein>
    <submittedName>
        <fullName evidence="2">Uncharacterized protein</fullName>
    </submittedName>
</protein>
<sequence>MEHKLSAKASKMRNRFTFSRSTSLRTRASTVSREPESPESRPRSATNPESPTYNLMEHNNSINPSKGYEFTDEIGYFRPASPLISRQEIHEDVVADVKHACALLSHSIERGIPAGLSYQSTIPNWTVPNLSGKPKSRPTGKRKPGSRKAEKPTSLDHPVPVPPILKPIEHEPETTKKHDSGVGMNYESPSPNQTGTGRPHGNSTSGTVSSARFYNKQSSTTSGSQSEHRARSRSRSPSLTGSIQLEPQQLSISSSNIPSQYSPQNSQSASTDPTLDSPVSPLNEADKQLQALETKLKSKSQNTTQNQNQKSTPISPSVPNLSSAPKTWPSAANIKNPPAQTSQETKENKKAKTSSRFYSGSNATTSAFDSREWLTKTFWEDRYSVYGESTLSLGMSGTASRRGSGTPRMGSVSTTEEANYPYGTWAATRGMSYSSTCLADEFKHQENVYSCVVQPRMSEVPRGRREKASLLLRKLAGLRMGRREREREVEV</sequence>